<comment type="caution">
    <text evidence="1">The sequence shown here is derived from an EMBL/GenBank/DDBJ whole genome shotgun (WGS) entry which is preliminary data.</text>
</comment>
<proteinExistence type="predicted"/>
<name>A0AAW3ENM7_BURGA</name>
<sequence length="95" mass="10594">MADFTTRVVLHGKHHDHPNYDKLHDAMERAGFSRLIQGENNVWYHLPPAEYRIRANMTASEVANVAQAVANSVDVWNGVFVTEGSSCAWNGLTQA</sequence>
<dbReference type="RefSeq" id="WP_155308272.1">
    <property type="nucleotide sequence ID" value="NZ_CADEYA010000009.1"/>
</dbReference>
<organism evidence="1 2">
    <name type="scientific">Burkholderia gladioli</name>
    <name type="common">Pseudomonas marginata</name>
    <name type="synonym">Phytomonas marginata</name>
    <dbReference type="NCBI Taxonomy" id="28095"/>
    <lineage>
        <taxon>Bacteria</taxon>
        <taxon>Pseudomonadati</taxon>
        <taxon>Pseudomonadota</taxon>
        <taxon>Betaproteobacteria</taxon>
        <taxon>Burkholderiales</taxon>
        <taxon>Burkholderiaceae</taxon>
        <taxon>Burkholderia</taxon>
    </lineage>
</organism>
<evidence type="ECO:0000313" key="2">
    <source>
        <dbReference type="Proteomes" id="UP000029590"/>
    </source>
</evidence>
<dbReference type="AlphaFoldDB" id="A0AAW3ENM7"/>
<dbReference type="EMBL" id="JPGG01000018">
    <property type="protein sequence ID" value="KGC09393.1"/>
    <property type="molecule type" value="Genomic_DNA"/>
</dbReference>
<evidence type="ECO:0000313" key="1">
    <source>
        <dbReference type="EMBL" id="KGC09393.1"/>
    </source>
</evidence>
<protein>
    <submittedName>
        <fullName evidence="1">Uncharacterized protein</fullName>
    </submittedName>
</protein>
<reference evidence="1 2" key="1">
    <citation type="submission" date="2014-04" db="EMBL/GenBank/DDBJ databases">
        <authorList>
            <person name="Bishop-Lilly K.A."/>
            <person name="Broomall S.M."/>
            <person name="Chain P.S."/>
            <person name="Chertkov O."/>
            <person name="Coyne S.R."/>
            <person name="Daligault H.E."/>
            <person name="Davenport K.W."/>
            <person name="Erkkila T."/>
            <person name="Frey K.G."/>
            <person name="Gibbons H.S."/>
            <person name="Gu W."/>
            <person name="Jaissle J."/>
            <person name="Johnson S.L."/>
            <person name="Koroleva G.I."/>
            <person name="Ladner J.T."/>
            <person name="Lo C.-C."/>
            <person name="Minogue T.D."/>
            <person name="Munk C."/>
            <person name="Palacios G.F."/>
            <person name="Redden C.L."/>
            <person name="Rosenzweig C.N."/>
            <person name="Scholz M.B."/>
            <person name="Teshima H."/>
            <person name="Xu Y."/>
        </authorList>
    </citation>
    <scope>NUCLEOTIDE SEQUENCE [LARGE SCALE GENOMIC DNA]</scope>
    <source>
        <strain evidence="2">gladioli</strain>
    </source>
</reference>
<gene>
    <name evidence="1" type="ORF">DM48_6813</name>
</gene>
<accession>A0AAW3ENM7</accession>
<dbReference type="Proteomes" id="UP000029590">
    <property type="component" value="Unassembled WGS sequence"/>
</dbReference>